<dbReference type="Proteomes" id="UP000410049">
    <property type="component" value="Unassembled WGS sequence"/>
</dbReference>
<keyword evidence="1" id="KW-0175">Coiled coil</keyword>
<feature type="region of interest" description="Disordered" evidence="2">
    <location>
        <begin position="187"/>
        <end position="208"/>
    </location>
</feature>
<evidence type="ECO:0000313" key="5">
    <source>
        <dbReference type="Proteomes" id="UP000410049"/>
    </source>
</evidence>
<comment type="caution">
    <text evidence="4">The sequence shown here is derived from an EMBL/GenBank/DDBJ whole genome shotgun (WGS) entry which is preliminary data.</text>
</comment>
<name>A0A5M9ZKQ2_9BIFI</name>
<feature type="transmembrane region" description="Helical" evidence="3">
    <location>
        <begin position="215"/>
        <end position="236"/>
    </location>
</feature>
<gene>
    <name evidence="4" type="ORF">EMO91_07100</name>
</gene>
<dbReference type="AlphaFoldDB" id="A0A5M9ZKQ2"/>
<evidence type="ECO:0000256" key="3">
    <source>
        <dbReference type="SAM" id="Phobius"/>
    </source>
</evidence>
<keyword evidence="3" id="KW-0812">Transmembrane</keyword>
<organism evidence="4 5">
    <name type="scientific">Bifidobacterium myosotis</name>
    <dbReference type="NCBI Taxonomy" id="1630166"/>
    <lineage>
        <taxon>Bacteria</taxon>
        <taxon>Bacillati</taxon>
        <taxon>Actinomycetota</taxon>
        <taxon>Actinomycetes</taxon>
        <taxon>Bifidobacteriales</taxon>
        <taxon>Bifidobacteriaceae</taxon>
        <taxon>Bifidobacterium</taxon>
    </lineage>
</organism>
<reference evidence="4 5" key="1">
    <citation type="journal article" date="2019" name="Syst. Appl. Microbiol.">
        <title>Characterization of Bifidobacterium species in feaces of the Egyptian fruit bat: Description of B. vespertilionis sp. nov. and B. rousetti sp. nov.</title>
        <authorList>
            <person name="Modesto M."/>
            <person name="Satti M."/>
            <person name="Watanabe K."/>
            <person name="Puglisi E."/>
            <person name="Morelli L."/>
            <person name="Huang C.-H."/>
            <person name="Liou J.-S."/>
            <person name="Miyashita M."/>
            <person name="Tamura T."/>
            <person name="Saito S."/>
            <person name="Mori K."/>
            <person name="Huang L."/>
            <person name="Sciavilla P."/>
            <person name="Sandri C."/>
            <person name="Spiezio C."/>
            <person name="Vitali F."/>
            <person name="Cavalieri D."/>
            <person name="Perpetuini G."/>
            <person name="Tofalo R."/>
            <person name="Bonetti A."/>
            <person name="Arita M."/>
            <person name="Mattarelli P."/>
        </authorList>
    </citation>
    <scope>NUCLEOTIDE SEQUENCE [LARGE SCALE GENOMIC DNA]</scope>
    <source>
        <strain evidence="4 5">RST17</strain>
    </source>
</reference>
<keyword evidence="3" id="KW-0472">Membrane</keyword>
<accession>A0A5M9ZKQ2</accession>
<dbReference type="RefSeq" id="WP_150379364.1">
    <property type="nucleotide sequence ID" value="NZ_RZUH01000004.1"/>
</dbReference>
<feature type="transmembrane region" description="Helical" evidence="3">
    <location>
        <begin position="242"/>
        <end position="261"/>
    </location>
</feature>
<evidence type="ECO:0000256" key="2">
    <source>
        <dbReference type="SAM" id="MobiDB-lite"/>
    </source>
</evidence>
<feature type="coiled-coil region" evidence="1">
    <location>
        <begin position="40"/>
        <end position="102"/>
    </location>
</feature>
<evidence type="ECO:0000256" key="1">
    <source>
        <dbReference type="SAM" id="Coils"/>
    </source>
</evidence>
<feature type="compositionally biased region" description="Low complexity" evidence="2">
    <location>
        <begin position="439"/>
        <end position="455"/>
    </location>
</feature>
<protein>
    <submittedName>
        <fullName evidence="4">Uncharacterized protein</fullName>
    </submittedName>
</protein>
<evidence type="ECO:0000313" key="4">
    <source>
        <dbReference type="EMBL" id="KAA8828196.1"/>
    </source>
</evidence>
<proteinExistence type="predicted"/>
<feature type="region of interest" description="Disordered" evidence="2">
    <location>
        <begin position="425"/>
        <end position="469"/>
    </location>
</feature>
<sequence length="469" mass="51627">MFKDHRTNRQIFQDINREQRFQTALGFDQVLLQAAIAQGTARQIEQLDELNAAAAETNERLGRLGASARLANRLLAEQAAGQARANRTLDELKRSADETNALLYARMGQAERHHNEDTWQRFAMWRSSTEDGKAYLEWQDGAKDVVDRCLDYTARMDAARTADIRLNAASLIADDPEGLMGEPVIPAAPPRPEKPKPHRPVKVGPAPKAPDDPHAWLAILPPIPVLAVGAALSFILGPDGGLPVAGLLATLLAAGVAFLFARGVLADRYERRDDVKRYREADRARRARIEAAMRAAAADRDAKRRWDAADDAWGREYGSGAYAKRIRADWEARREAFIRDSLERARRAMPPATHWAAVNPMDTVRAIRNFMDAAVLGMPTRRELPDLRLPLLATVGSLPECAPNMRATLAAILLECVDDPMADVAPAKPGEDANAPFRPLGAPAPQLPPADGADPWSDPSGYRPDRPWD</sequence>
<dbReference type="EMBL" id="RZUH01000004">
    <property type="protein sequence ID" value="KAA8828196.1"/>
    <property type="molecule type" value="Genomic_DNA"/>
</dbReference>
<keyword evidence="3" id="KW-1133">Transmembrane helix</keyword>